<dbReference type="SUPFAM" id="SSF54695">
    <property type="entry name" value="POZ domain"/>
    <property type="match status" value="1"/>
</dbReference>
<accession>A0A813E125</accession>
<dbReference type="GO" id="GO:0051260">
    <property type="term" value="P:protein homooligomerization"/>
    <property type="evidence" value="ECO:0007669"/>
    <property type="project" value="InterPro"/>
</dbReference>
<sequence length="247" mass="27788">MEPPPKRIRIPGDTVVFNVGGRHFEILALVIQRRPSTLLANLLDDIGTDSSQHIFVDANPDRFQYIVDWYRYGSAQHLLQTCAASRRALLHASRRGENERMCLFSGLSTRTGGWRSLALKDTGYFAVAHIQHLCEARCRSGNGLLCWFAVQQSSTLNNRSWPRIGSSFFSLETNTTSKELNMDATVWTTVRVAEQIAVRGAEQQGVESVSHSSCWVDEENVCSAVRLRILVLELRRRGFECTVHHAG</sequence>
<evidence type="ECO:0000259" key="1">
    <source>
        <dbReference type="Pfam" id="PF02214"/>
    </source>
</evidence>
<evidence type="ECO:0000313" key="2">
    <source>
        <dbReference type="EMBL" id="CAE8593502.1"/>
    </source>
</evidence>
<gene>
    <name evidence="2" type="ORF">PGLA1383_LOCUS12094</name>
</gene>
<dbReference type="InterPro" id="IPR011333">
    <property type="entry name" value="SKP1/BTB/POZ_sf"/>
</dbReference>
<reference evidence="2" key="1">
    <citation type="submission" date="2021-02" db="EMBL/GenBank/DDBJ databases">
        <authorList>
            <person name="Dougan E. K."/>
            <person name="Rhodes N."/>
            <person name="Thang M."/>
            <person name="Chan C."/>
        </authorList>
    </citation>
    <scope>NUCLEOTIDE SEQUENCE</scope>
</reference>
<keyword evidence="3" id="KW-1185">Reference proteome</keyword>
<dbReference type="EMBL" id="CAJNNV010006374">
    <property type="protein sequence ID" value="CAE8593502.1"/>
    <property type="molecule type" value="Genomic_DNA"/>
</dbReference>
<dbReference type="Proteomes" id="UP000654075">
    <property type="component" value="Unassembled WGS sequence"/>
</dbReference>
<feature type="domain" description="Potassium channel tetramerisation-type BTB" evidence="1">
    <location>
        <begin position="15"/>
        <end position="76"/>
    </location>
</feature>
<dbReference type="Gene3D" id="3.30.710.10">
    <property type="entry name" value="Potassium Channel Kv1.1, Chain A"/>
    <property type="match status" value="1"/>
</dbReference>
<dbReference type="InterPro" id="IPR003131">
    <property type="entry name" value="T1-type_BTB"/>
</dbReference>
<name>A0A813E125_POLGL</name>
<dbReference type="AlphaFoldDB" id="A0A813E125"/>
<evidence type="ECO:0000313" key="3">
    <source>
        <dbReference type="Proteomes" id="UP000654075"/>
    </source>
</evidence>
<proteinExistence type="predicted"/>
<comment type="caution">
    <text evidence="2">The sequence shown here is derived from an EMBL/GenBank/DDBJ whole genome shotgun (WGS) entry which is preliminary data.</text>
</comment>
<dbReference type="Pfam" id="PF02214">
    <property type="entry name" value="BTB_2"/>
    <property type="match status" value="1"/>
</dbReference>
<dbReference type="OrthoDB" id="2414723at2759"/>
<protein>
    <recommendedName>
        <fullName evidence="1">Potassium channel tetramerisation-type BTB domain-containing protein</fullName>
    </recommendedName>
</protein>
<organism evidence="2 3">
    <name type="scientific">Polarella glacialis</name>
    <name type="common">Dinoflagellate</name>
    <dbReference type="NCBI Taxonomy" id="89957"/>
    <lineage>
        <taxon>Eukaryota</taxon>
        <taxon>Sar</taxon>
        <taxon>Alveolata</taxon>
        <taxon>Dinophyceae</taxon>
        <taxon>Suessiales</taxon>
        <taxon>Suessiaceae</taxon>
        <taxon>Polarella</taxon>
    </lineage>
</organism>